<dbReference type="RefSeq" id="WP_245096691.1">
    <property type="nucleotide sequence ID" value="NZ_CP095053.1"/>
</dbReference>
<reference evidence="1 2" key="1">
    <citation type="submission" date="2022-04" db="EMBL/GenBank/DDBJ databases">
        <title>Hymenobacter sp. isolated from the air.</title>
        <authorList>
            <person name="Won M."/>
            <person name="Lee C.-M."/>
            <person name="Woen H.-Y."/>
            <person name="Kwon S.-W."/>
        </authorList>
    </citation>
    <scope>NUCLEOTIDE SEQUENCE [LARGE SCALE GENOMIC DNA]</scope>
    <source>
        <strain evidence="2">5413 J-13</strain>
    </source>
</reference>
<dbReference type="EMBL" id="CP095053">
    <property type="protein sequence ID" value="UOR07155.1"/>
    <property type="molecule type" value="Genomic_DNA"/>
</dbReference>
<gene>
    <name evidence="1" type="ORF">MUN82_08665</name>
</gene>
<proteinExistence type="predicted"/>
<evidence type="ECO:0000313" key="2">
    <source>
        <dbReference type="Proteomes" id="UP000829925"/>
    </source>
</evidence>
<name>A0A8T9SZ63_9BACT</name>
<organism evidence="1 2">
    <name type="scientific">Hymenobacter aerilatus</name>
    <dbReference type="NCBI Taxonomy" id="2932251"/>
    <lineage>
        <taxon>Bacteria</taxon>
        <taxon>Pseudomonadati</taxon>
        <taxon>Bacteroidota</taxon>
        <taxon>Cytophagia</taxon>
        <taxon>Cytophagales</taxon>
        <taxon>Hymenobacteraceae</taxon>
        <taxon>Hymenobacter</taxon>
    </lineage>
</organism>
<dbReference type="AlphaFoldDB" id="A0A8T9SZ63"/>
<dbReference type="KEGG" id="haei:MUN82_08665"/>
<dbReference type="Proteomes" id="UP000829925">
    <property type="component" value="Chromosome"/>
</dbReference>
<protein>
    <submittedName>
        <fullName evidence="1">Uncharacterized protein</fullName>
    </submittedName>
</protein>
<accession>A0A8T9SZ63</accession>
<keyword evidence="2" id="KW-1185">Reference proteome</keyword>
<sequence>MRPFLEKKIAAQVAPVLGQSLTQSGTLPSVAPEMTNEGLRTTLLQQLATNQDLYQRLLAANQMMVEMGQLVATILGGDHVAASLVQLVNEMDANLKSDKATAADVLLVKNQLTSVLSQLLQKADVADLAAKANATTVQAISTKLNTTADGLTSVQNTLPTLATTSALTTATSTVQSAVDTQKARVDTLVSTTVPAVQSAIDTQKGRVDTIVTTTVPALQTDVNKRLLREGDTATGQIKGPVADASATGKTAYPRFEQVLGGINQPARIAQNVGSTSVALDPLTDTTGLNRKVMPVNVIFLLSEMPPASLLGSITLKIGTTAGGSDVYSKSVSTSILLGLLNKLTAELPTTALQLNPGTILYATATPSSGTNAGKWVAYVLSVFIPNAS</sequence>
<evidence type="ECO:0000313" key="1">
    <source>
        <dbReference type="EMBL" id="UOR07155.1"/>
    </source>
</evidence>